<dbReference type="EMBL" id="JALJOS010000037">
    <property type="protein sequence ID" value="KAK9821474.1"/>
    <property type="molecule type" value="Genomic_DNA"/>
</dbReference>
<reference evidence="2 3" key="1">
    <citation type="journal article" date="2024" name="Nat. Commun.">
        <title>Phylogenomics reveals the evolutionary origins of lichenization in chlorophyte algae.</title>
        <authorList>
            <person name="Puginier C."/>
            <person name="Libourel C."/>
            <person name="Otte J."/>
            <person name="Skaloud P."/>
            <person name="Haon M."/>
            <person name="Grisel S."/>
            <person name="Petersen M."/>
            <person name="Berrin J.G."/>
            <person name="Delaux P.M."/>
            <person name="Dal Grande F."/>
            <person name="Keller J."/>
        </authorList>
    </citation>
    <scope>NUCLEOTIDE SEQUENCE [LARGE SCALE GENOMIC DNA]</scope>
    <source>
        <strain evidence="2 3">SAG 2145</strain>
    </source>
</reference>
<comment type="caution">
    <text evidence="2">The sequence shown here is derived from an EMBL/GenBank/DDBJ whole genome shotgun (WGS) entry which is preliminary data.</text>
</comment>
<organism evidence="2 3">
    <name type="scientific">Apatococcus lobatus</name>
    <dbReference type="NCBI Taxonomy" id="904363"/>
    <lineage>
        <taxon>Eukaryota</taxon>
        <taxon>Viridiplantae</taxon>
        <taxon>Chlorophyta</taxon>
        <taxon>core chlorophytes</taxon>
        <taxon>Trebouxiophyceae</taxon>
        <taxon>Chlorellales</taxon>
        <taxon>Chlorellaceae</taxon>
        <taxon>Apatococcus</taxon>
    </lineage>
</organism>
<feature type="region of interest" description="Disordered" evidence="1">
    <location>
        <begin position="1"/>
        <end position="41"/>
    </location>
</feature>
<dbReference type="AlphaFoldDB" id="A0AAW1QJA0"/>
<evidence type="ECO:0000256" key="1">
    <source>
        <dbReference type="SAM" id="MobiDB-lite"/>
    </source>
</evidence>
<protein>
    <submittedName>
        <fullName evidence="2">Uncharacterized protein</fullName>
    </submittedName>
</protein>
<accession>A0AAW1QJA0</accession>
<evidence type="ECO:0000313" key="2">
    <source>
        <dbReference type="EMBL" id="KAK9821474.1"/>
    </source>
</evidence>
<evidence type="ECO:0000313" key="3">
    <source>
        <dbReference type="Proteomes" id="UP001438707"/>
    </source>
</evidence>
<dbReference type="Proteomes" id="UP001438707">
    <property type="component" value="Unassembled WGS sequence"/>
</dbReference>
<keyword evidence="3" id="KW-1185">Reference proteome</keyword>
<feature type="compositionally biased region" description="Polar residues" evidence="1">
    <location>
        <begin position="58"/>
        <end position="73"/>
    </location>
</feature>
<sequence length="130" mass="14224">MQQGEVYGQSYRRTETSILNPSVPPESAGSSSSQARPETESIQLELCNLLPGTRAISGMSSLSEKASATQLQQRLLPADPEKLSAPSARSSHSKTHPGNSDCSAFTRACKWTWAFLTHVDVRYPILHENH</sequence>
<feature type="region of interest" description="Disordered" evidence="1">
    <location>
        <begin position="58"/>
        <end position="101"/>
    </location>
</feature>
<name>A0AAW1QJA0_9CHLO</name>
<gene>
    <name evidence="2" type="ORF">WJX74_000317</name>
</gene>
<proteinExistence type="predicted"/>